<evidence type="ECO:0000313" key="7">
    <source>
        <dbReference type="Proteomes" id="UP000194641"/>
    </source>
</evidence>
<evidence type="ECO:0000256" key="3">
    <source>
        <dbReference type="ARBA" id="ARBA00022801"/>
    </source>
</evidence>
<comment type="cofactor">
    <cofactor evidence="1">
        <name>Zn(2+)</name>
        <dbReference type="ChEBI" id="CHEBI:29105"/>
    </cofactor>
</comment>
<evidence type="ECO:0000313" key="6">
    <source>
        <dbReference type="EMBL" id="OUI93795.1"/>
    </source>
</evidence>
<organism evidence="6 7">
    <name type="scientific">Acetobacter indonesiensis</name>
    <dbReference type="NCBI Taxonomy" id="104101"/>
    <lineage>
        <taxon>Bacteria</taxon>
        <taxon>Pseudomonadati</taxon>
        <taxon>Pseudomonadota</taxon>
        <taxon>Alphaproteobacteria</taxon>
        <taxon>Acetobacterales</taxon>
        <taxon>Acetobacteraceae</taxon>
        <taxon>Acetobacter</taxon>
    </lineage>
</organism>
<proteinExistence type="inferred from homology"/>
<evidence type="ECO:0000256" key="4">
    <source>
        <dbReference type="ARBA" id="ARBA00022833"/>
    </source>
</evidence>
<keyword evidence="4" id="KW-0862">Zinc</keyword>
<dbReference type="Pfam" id="PF02633">
    <property type="entry name" value="Creatininase"/>
    <property type="match status" value="1"/>
</dbReference>
<dbReference type="InterPro" id="IPR003785">
    <property type="entry name" value="Creatininase/forma_Hydrolase"/>
</dbReference>
<dbReference type="Proteomes" id="UP000194641">
    <property type="component" value="Unassembled WGS sequence"/>
</dbReference>
<evidence type="ECO:0000256" key="2">
    <source>
        <dbReference type="ARBA" id="ARBA00022723"/>
    </source>
</evidence>
<name>A0A252AU67_9PROT</name>
<dbReference type="EMBL" id="JOPA01000020">
    <property type="protein sequence ID" value="OUI93795.1"/>
    <property type="molecule type" value="Genomic_DNA"/>
</dbReference>
<dbReference type="Gene3D" id="3.40.50.10310">
    <property type="entry name" value="Creatininase"/>
    <property type="match status" value="1"/>
</dbReference>
<dbReference type="InterPro" id="IPR024087">
    <property type="entry name" value="Creatininase-like_sf"/>
</dbReference>
<dbReference type="SUPFAM" id="SSF102215">
    <property type="entry name" value="Creatininase"/>
    <property type="match status" value="1"/>
</dbReference>
<evidence type="ECO:0000256" key="5">
    <source>
        <dbReference type="ARBA" id="ARBA00024029"/>
    </source>
</evidence>
<dbReference type="GO" id="GO:0046872">
    <property type="term" value="F:metal ion binding"/>
    <property type="evidence" value="ECO:0007669"/>
    <property type="project" value="UniProtKB-KW"/>
</dbReference>
<accession>A0A252AU67</accession>
<protein>
    <submittedName>
        <fullName evidence="6">Creatininase</fullName>
    </submittedName>
</protein>
<dbReference type="PANTHER" id="PTHR35005">
    <property type="entry name" value="3-DEHYDRO-SCYLLO-INOSOSE HYDROLASE"/>
    <property type="match status" value="1"/>
</dbReference>
<keyword evidence="2" id="KW-0479">Metal-binding</keyword>
<keyword evidence="3" id="KW-0378">Hydrolase</keyword>
<dbReference type="GO" id="GO:0016811">
    <property type="term" value="F:hydrolase activity, acting on carbon-nitrogen (but not peptide) bonds, in linear amides"/>
    <property type="evidence" value="ECO:0007669"/>
    <property type="project" value="TreeGrafter"/>
</dbReference>
<dbReference type="GO" id="GO:0009231">
    <property type="term" value="P:riboflavin biosynthetic process"/>
    <property type="evidence" value="ECO:0007669"/>
    <property type="project" value="TreeGrafter"/>
</dbReference>
<comment type="similarity">
    <text evidence="5">Belongs to the creatininase superfamily.</text>
</comment>
<dbReference type="PANTHER" id="PTHR35005:SF1">
    <property type="entry name" value="2-AMINO-5-FORMYLAMINO-6-RIBOSYLAMINOPYRIMIDIN-4(3H)-ONE 5'-MONOPHOSPHATE DEFORMYLASE"/>
    <property type="match status" value="1"/>
</dbReference>
<dbReference type="AlphaFoldDB" id="A0A252AU67"/>
<evidence type="ECO:0000256" key="1">
    <source>
        <dbReference type="ARBA" id="ARBA00001947"/>
    </source>
</evidence>
<comment type="caution">
    <text evidence="6">The sequence shown here is derived from an EMBL/GenBank/DDBJ whole genome shotgun (WGS) entry which is preliminary data.</text>
</comment>
<reference evidence="7" key="1">
    <citation type="submission" date="2014-06" db="EMBL/GenBank/DDBJ databases">
        <authorList>
            <person name="Winans N.J."/>
            <person name="Newell P.D."/>
            <person name="Douglas A.E."/>
        </authorList>
    </citation>
    <scope>NUCLEOTIDE SEQUENCE [LARGE SCALE GENOMIC DNA]</scope>
</reference>
<sequence>MAHTKVQMSHLTASTMREVAARNPVILLPLGSFEDQGPHMPMGDYLLADAMAERIAQQATQNGLETYVAPVLPFGGADYFGYMPGGIALSQTTFQSVLTDMLTGLLRHGLTRLIILNGHGGNCTMIHDVTHALWRQNNVVIPSFYLWRVAASLMSQTMDTEVAGHSGGHGANPLTSIGMFLKPELIENAKIPTQSYEKTAWGLKVLDFGTVDLNGVPVSIPLEGDSTATQGVGRGNPALCNAEDGKILTQKLVDYGVQLVAHVMQQSA</sequence>
<gene>
    <name evidence="6" type="ORF">HK17_07465</name>
</gene>
<dbReference type="RefSeq" id="WP_086659455.1">
    <property type="nucleotide sequence ID" value="NZ_JBJJWX010000003.1"/>
</dbReference>